<dbReference type="GO" id="GO:0000155">
    <property type="term" value="F:phosphorelay sensor kinase activity"/>
    <property type="evidence" value="ECO:0007669"/>
    <property type="project" value="InterPro"/>
</dbReference>
<dbReference type="CDD" id="cd16917">
    <property type="entry name" value="HATPase_UhpB-NarQ-NarX-like"/>
    <property type="match status" value="1"/>
</dbReference>
<keyword evidence="7" id="KW-0067">ATP-binding</keyword>
<dbReference type="Proteomes" id="UP000199520">
    <property type="component" value="Unassembled WGS sequence"/>
</dbReference>
<dbReference type="PANTHER" id="PTHR24421:SF10">
    <property type="entry name" value="NITRATE_NITRITE SENSOR PROTEIN NARQ"/>
    <property type="match status" value="1"/>
</dbReference>
<dbReference type="InterPro" id="IPR003594">
    <property type="entry name" value="HATPase_dom"/>
</dbReference>
<keyword evidence="4" id="KW-0808">Transferase</keyword>
<feature type="transmembrane region" description="Helical" evidence="9">
    <location>
        <begin position="53"/>
        <end position="75"/>
    </location>
</feature>
<dbReference type="OrthoDB" id="9781904at2"/>
<evidence type="ECO:0000256" key="5">
    <source>
        <dbReference type="ARBA" id="ARBA00022741"/>
    </source>
</evidence>
<proteinExistence type="predicted"/>
<evidence type="ECO:0000256" key="8">
    <source>
        <dbReference type="ARBA" id="ARBA00023012"/>
    </source>
</evidence>
<keyword evidence="9" id="KW-0472">Membrane</keyword>
<dbReference type="GO" id="GO:0046983">
    <property type="term" value="F:protein dimerization activity"/>
    <property type="evidence" value="ECO:0007669"/>
    <property type="project" value="InterPro"/>
</dbReference>
<dbReference type="PANTHER" id="PTHR24421">
    <property type="entry name" value="NITRATE/NITRITE SENSOR PROTEIN NARX-RELATED"/>
    <property type="match status" value="1"/>
</dbReference>
<evidence type="ECO:0000256" key="3">
    <source>
        <dbReference type="ARBA" id="ARBA00022553"/>
    </source>
</evidence>
<feature type="domain" description="Histidine kinase/HSP90-like ATPase" evidence="10">
    <location>
        <begin position="395"/>
        <end position="481"/>
    </location>
</feature>
<sequence length="484" mass="56260">MYYRSWLERKQLYSVISSKLHLSFYIYLSIYLLNRILVRCWIGDKNMNHRNVYVIRTMMVFLNFIVILFMSVIIYETTELICDHSMARDFLENIKFIPTTPWKVPVFSLSLLTLLILGVGIRERFGEYIRPVLYLFSIMDIILCIAIMYYLNMSYKGVMLLAIANIVIYIEGNKKKYIFLVVSILAYILFDYDIFSIKFNLFSINDYIQHYTFTQRLYIFGIRNVLFSLNEVLFISFMMVVIQNQVDERLKLKDLYDTLYQTAEESKISTIQLQEYSRKSEDMVKTKERNRLAREIHDTIGHTLTGIATGLEACIEMIDWDNKKTKSQMIKIAELSKEGLLEVRRSVSALRPDAMERLSLIPAIQKLADNITGCTQTKVHLQIEGTVKELWIEEEETVYRLIQEGITNAVRHGKAKAIAIHFQFAYSTIKIEVIDDGIGCAAIEEGFGLTHIREMIGLLNGKAEFFSQSGGGFTMCAVLPIRWR</sequence>
<evidence type="ECO:0000313" key="13">
    <source>
        <dbReference type="Proteomes" id="UP000199520"/>
    </source>
</evidence>
<dbReference type="InterPro" id="IPR036890">
    <property type="entry name" value="HATPase_C_sf"/>
</dbReference>
<feature type="domain" description="Signal transduction histidine kinase subgroup 3 dimerisation and phosphoacceptor" evidence="11">
    <location>
        <begin position="288"/>
        <end position="353"/>
    </location>
</feature>
<feature type="transmembrane region" description="Helical" evidence="9">
    <location>
        <begin position="217"/>
        <end position="242"/>
    </location>
</feature>
<feature type="transmembrane region" description="Helical" evidence="9">
    <location>
        <begin position="132"/>
        <end position="149"/>
    </location>
</feature>
<dbReference type="Gene3D" id="3.30.565.10">
    <property type="entry name" value="Histidine kinase-like ATPase, C-terminal domain"/>
    <property type="match status" value="1"/>
</dbReference>
<dbReference type="EMBL" id="FOTS01000065">
    <property type="protein sequence ID" value="SFM27904.1"/>
    <property type="molecule type" value="Genomic_DNA"/>
</dbReference>
<evidence type="ECO:0000256" key="7">
    <source>
        <dbReference type="ARBA" id="ARBA00022840"/>
    </source>
</evidence>
<keyword evidence="9" id="KW-0812">Transmembrane</keyword>
<protein>
    <recommendedName>
        <fullName evidence="2">histidine kinase</fullName>
        <ecNumber evidence="2">2.7.13.3</ecNumber>
    </recommendedName>
</protein>
<dbReference type="GO" id="GO:0005524">
    <property type="term" value="F:ATP binding"/>
    <property type="evidence" value="ECO:0007669"/>
    <property type="project" value="UniProtKB-KW"/>
</dbReference>
<dbReference type="AlphaFoldDB" id="A0A1I4PJS7"/>
<evidence type="ECO:0000256" key="4">
    <source>
        <dbReference type="ARBA" id="ARBA00022679"/>
    </source>
</evidence>
<dbReference type="Pfam" id="PF07730">
    <property type="entry name" value="HisKA_3"/>
    <property type="match status" value="1"/>
</dbReference>
<dbReference type="EC" id="2.7.13.3" evidence="2"/>
<evidence type="ECO:0000256" key="2">
    <source>
        <dbReference type="ARBA" id="ARBA00012438"/>
    </source>
</evidence>
<feature type="transmembrane region" description="Helical" evidence="9">
    <location>
        <begin position="177"/>
        <end position="197"/>
    </location>
</feature>
<evidence type="ECO:0000313" key="12">
    <source>
        <dbReference type="EMBL" id="SFM27904.1"/>
    </source>
</evidence>
<keyword evidence="8" id="KW-0902">Two-component regulatory system</keyword>
<dbReference type="STRING" id="1123291.SAMN04490355_106515"/>
<keyword evidence="13" id="KW-1185">Reference proteome</keyword>
<reference evidence="13" key="1">
    <citation type="submission" date="2016-10" db="EMBL/GenBank/DDBJ databases">
        <authorList>
            <person name="Varghese N."/>
            <person name="Submissions S."/>
        </authorList>
    </citation>
    <scope>NUCLEOTIDE SEQUENCE [LARGE SCALE GENOMIC DNA]</scope>
    <source>
        <strain evidence="13">DSM 13327</strain>
    </source>
</reference>
<keyword evidence="3" id="KW-0597">Phosphoprotein</keyword>
<organism evidence="12 13">
    <name type="scientific">Pelosinus propionicus DSM 13327</name>
    <dbReference type="NCBI Taxonomy" id="1123291"/>
    <lineage>
        <taxon>Bacteria</taxon>
        <taxon>Bacillati</taxon>
        <taxon>Bacillota</taxon>
        <taxon>Negativicutes</taxon>
        <taxon>Selenomonadales</taxon>
        <taxon>Sporomusaceae</taxon>
        <taxon>Pelosinus</taxon>
    </lineage>
</organism>
<dbReference type="InterPro" id="IPR050482">
    <property type="entry name" value="Sensor_HK_TwoCompSys"/>
</dbReference>
<evidence type="ECO:0000256" key="6">
    <source>
        <dbReference type="ARBA" id="ARBA00022777"/>
    </source>
</evidence>
<evidence type="ECO:0000259" key="10">
    <source>
        <dbReference type="Pfam" id="PF02518"/>
    </source>
</evidence>
<dbReference type="Gene3D" id="1.20.5.1930">
    <property type="match status" value="1"/>
</dbReference>
<feature type="transmembrane region" description="Helical" evidence="9">
    <location>
        <begin position="102"/>
        <end position="120"/>
    </location>
</feature>
<keyword evidence="9" id="KW-1133">Transmembrane helix</keyword>
<dbReference type="InterPro" id="IPR011712">
    <property type="entry name" value="Sig_transdc_His_kin_sub3_dim/P"/>
</dbReference>
<evidence type="ECO:0000259" key="11">
    <source>
        <dbReference type="Pfam" id="PF07730"/>
    </source>
</evidence>
<keyword evidence="5" id="KW-0547">Nucleotide-binding</keyword>
<dbReference type="Pfam" id="PF02518">
    <property type="entry name" value="HATPase_c"/>
    <property type="match status" value="1"/>
</dbReference>
<keyword evidence="6 12" id="KW-0418">Kinase</keyword>
<name>A0A1I4PJS7_9FIRM</name>
<dbReference type="GO" id="GO:0016020">
    <property type="term" value="C:membrane"/>
    <property type="evidence" value="ECO:0007669"/>
    <property type="project" value="InterPro"/>
</dbReference>
<gene>
    <name evidence="12" type="ORF">SAMN04490355_106515</name>
</gene>
<evidence type="ECO:0000256" key="1">
    <source>
        <dbReference type="ARBA" id="ARBA00000085"/>
    </source>
</evidence>
<evidence type="ECO:0000256" key="9">
    <source>
        <dbReference type="SAM" id="Phobius"/>
    </source>
</evidence>
<dbReference type="SUPFAM" id="SSF55874">
    <property type="entry name" value="ATPase domain of HSP90 chaperone/DNA topoisomerase II/histidine kinase"/>
    <property type="match status" value="1"/>
</dbReference>
<feature type="transmembrane region" description="Helical" evidence="9">
    <location>
        <begin position="12"/>
        <end position="33"/>
    </location>
</feature>
<comment type="catalytic activity">
    <reaction evidence="1">
        <text>ATP + protein L-histidine = ADP + protein N-phospho-L-histidine.</text>
        <dbReference type="EC" id="2.7.13.3"/>
    </reaction>
</comment>
<accession>A0A1I4PJS7</accession>